<dbReference type="InterPro" id="IPR000086">
    <property type="entry name" value="NUDIX_hydrolase_dom"/>
</dbReference>
<dbReference type="Pfam" id="PF00293">
    <property type="entry name" value="NUDIX"/>
    <property type="match status" value="1"/>
</dbReference>
<sequence length="133" mass="14820">MPEHIDKIAWICIRDGQILSVRSKGKELFYFPGGKREPGETDAETLQREIGEELSVRIKPETIAYYGAFEAQADGKPEGVLVKMTCYTADCAGDLAPASEIGELAWLGYADRDRTSLISRIIFDELHEKNLLA</sequence>
<evidence type="ECO:0000313" key="2">
    <source>
        <dbReference type="EMBL" id="KFN10786.1"/>
    </source>
</evidence>
<dbReference type="EMBL" id="WNZZ01000002">
    <property type="protein sequence ID" value="MUG21514.1"/>
    <property type="molecule type" value="Genomic_DNA"/>
</dbReference>
<proteinExistence type="predicted"/>
<dbReference type="EMBL" id="JMQA01000017">
    <property type="protein sequence ID" value="KFN10786.1"/>
    <property type="molecule type" value="Genomic_DNA"/>
</dbReference>
<keyword evidence="4" id="KW-1185">Reference proteome</keyword>
<dbReference type="AlphaFoldDB" id="A0A091A390"/>
<dbReference type="PATRIC" id="fig|44252.3.peg.1101"/>
<evidence type="ECO:0000259" key="1">
    <source>
        <dbReference type="PROSITE" id="PS51462"/>
    </source>
</evidence>
<name>A0A091A390_PAEMA</name>
<dbReference type="CDD" id="cd04690">
    <property type="entry name" value="NUDIX_Hydrolase"/>
    <property type="match status" value="1"/>
</dbReference>
<dbReference type="GeneID" id="77007022"/>
<organism evidence="2 4">
    <name type="scientific">Paenibacillus macerans</name>
    <name type="common">Bacillus macerans</name>
    <dbReference type="NCBI Taxonomy" id="44252"/>
    <lineage>
        <taxon>Bacteria</taxon>
        <taxon>Bacillati</taxon>
        <taxon>Bacillota</taxon>
        <taxon>Bacilli</taxon>
        <taxon>Bacillales</taxon>
        <taxon>Paenibacillaceae</taxon>
        <taxon>Paenibacillus</taxon>
    </lineage>
</organism>
<evidence type="ECO:0000313" key="3">
    <source>
        <dbReference type="EMBL" id="MUG21514.1"/>
    </source>
</evidence>
<dbReference type="Gene3D" id="3.90.79.10">
    <property type="entry name" value="Nucleoside Triphosphate Pyrophosphohydrolase"/>
    <property type="match status" value="1"/>
</dbReference>
<dbReference type="STRING" id="44252.DJ90_3999"/>
<dbReference type="PROSITE" id="PS51462">
    <property type="entry name" value="NUDIX"/>
    <property type="match status" value="1"/>
</dbReference>
<feature type="domain" description="Nudix hydrolase" evidence="1">
    <location>
        <begin position="2"/>
        <end position="130"/>
    </location>
</feature>
<protein>
    <submittedName>
        <fullName evidence="2">NUDIX domain protein</fullName>
    </submittedName>
    <submittedName>
        <fullName evidence="3">NUDIX domain-containing protein</fullName>
    </submittedName>
</protein>
<dbReference type="RefSeq" id="WP_036622760.1">
    <property type="nucleotide sequence ID" value="NZ_BGML01000003.1"/>
</dbReference>
<dbReference type="OrthoDB" id="3532303at2"/>
<dbReference type="SUPFAM" id="SSF55811">
    <property type="entry name" value="Nudix"/>
    <property type="match status" value="1"/>
</dbReference>
<reference evidence="2 4" key="1">
    <citation type="submission" date="2014-04" db="EMBL/GenBank/DDBJ databases">
        <authorList>
            <person name="Bishop-Lilly K.A."/>
            <person name="Broomall S.M."/>
            <person name="Chain P.S."/>
            <person name="Chertkov O."/>
            <person name="Coyne S.R."/>
            <person name="Daligault H.E."/>
            <person name="Davenport K.W."/>
            <person name="Erkkila T."/>
            <person name="Frey K.G."/>
            <person name="Gibbons H.S."/>
            <person name="Gu W."/>
            <person name="Jaissle J."/>
            <person name="Johnson S.L."/>
            <person name="Koroleva G.I."/>
            <person name="Ladner J.T."/>
            <person name="Lo C.-C."/>
            <person name="Minogue T.D."/>
            <person name="Munk C."/>
            <person name="Palacios G.F."/>
            <person name="Redden C.L."/>
            <person name="Rosenzweig C.N."/>
            <person name="Scholz M.B."/>
            <person name="Teshima H."/>
            <person name="Xu Y."/>
        </authorList>
    </citation>
    <scope>NUCLEOTIDE SEQUENCE [LARGE SCALE GENOMIC DNA]</scope>
    <source>
        <strain evidence="2 4">8244</strain>
    </source>
</reference>
<dbReference type="HOGENOM" id="CLU_037162_13_3_9"/>
<dbReference type="InterPro" id="IPR015797">
    <property type="entry name" value="NUDIX_hydrolase-like_dom_sf"/>
</dbReference>
<evidence type="ECO:0000313" key="4">
    <source>
        <dbReference type="Proteomes" id="UP000029278"/>
    </source>
</evidence>
<gene>
    <name evidence="2" type="ORF">DJ90_3999</name>
    <name evidence="3" type="ORF">GNQ08_03595</name>
</gene>
<reference evidence="3 5" key="2">
    <citation type="submission" date="2019-11" db="EMBL/GenBank/DDBJ databases">
        <title>Draft genome sequences of five Paenibacillus species of dairy origin.</title>
        <authorList>
            <person name="Olajide A.M."/>
            <person name="Chen S."/>
            <person name="Lapointe G."/>
        </authorList>
    </citation>
    <scope>NUCLEOTIDE SEQUENCE [LARGE SCALE GENOMIC DNA]</scope>
    <source>
        <strain evidence="3 5">3CT49</strain>
    </source>
</reference>
<evidence type="ECO:0000313" key="5">
    <source>
        <dbReference type="Proteomes" id="UP000442469"/>
    </source>
</evidence>
<dbReference type="Proteomes" id="UP000029278">
    <property type="component" value="Unassembled WGS sequence"/>
</dbReference>
<dbReference type="Proteomes" id="UP000442469">
    <property type="component" value="Unassembled WGS sequence"/>
</dbReference>
<accession>A0A091A390</accession>
<comment type="caution">
    <text evidence="2">The sequence shown here is derived from an EMBL/GenBank/DDBJ whole genome shotgun (WGS) entry which is preliminary data.</text>
</comment>